<dbReference type="AlphaFoldDB" id="A0A4D4KRL5"/>
<evidence type="ECO:0000313" key="3">
    <source>
        <dbReference type="Proteomes" id="UP000299290"/>
    </source>
</evidence>
<accession>A0A4D4KRL5</accession>
<evidence type="ECO:0000256" key="1">
    <source>
        <dbReference type="SAM" id="Phobius"/>
    </source>
</evidence>
<feature type="transmembrane region" description="Helical" evidence="1">
    <location>
        <begin position="44"/>
        <end position="66"/>
    </location>
</feature>
<keyword evidence="1" id="KW-0812">Transmembrane</keyword>
<protein>
    <submittedName>
        <fullName evidence="2">Uncharacterized protein</fullName>
    </submittedName>
</protein>
<evidence type="ECO:0000313" key="2">
    <source>
        <dbReference type="EMBL" id="GDY49220.1"/>
    </source>
</evidence>
<keyword evidence="1" id="KW-0472">Membrane</keyword>
<organism evidence="2 3">
    <name type="scientific">Streptomyces antimycoticus</name>
    <dbReference type="NCBI Taxonomy" id="68175"/>
    <lineage>
        <taxon>Bacteria</taxon>
        <taxon>Bacillati</taxon>
        <taxon>Actinomycetota</taxon>
        <taxon>Actinomycetes</taxon>
        <taxon>Kitasatosporales</taxon>
        <taxon>Streptomycetaceae</taxon>
        <taxon>Streptomyces</taxon>
        <taxon>Streptomyces violaceusniger group</taxon>
    </lineage>
</organism>
<name>A0A4D4KRL5_9ACTN</name>
<keyword evidence="1" id="KW-1133">Transmembrane helix</keyword>
<sequence>MPAPRRDPASRLADTLASPVLNALIGLAGIVIPVVAWVSERASVRNGLLIAETVIVIVMTANHLWLRRAFISLRRATNLKAMDDAHYYDLVRSQLEQELISDYGEVADGHLRVYASEVPRLSVLLVNTLIDSQSMPKRILAADLTTNPSLLTRRREYLTANRRLVDAGGSIDRLFIAYQGDLVREEYARELLKLITHHRELGVTCGLAVRDRLRADQAVDVIIIAAAAVLVEEEQGDADYTKGRSSVYFKGAERWIGRFESVWGHGADAAPRLLQRYEATVRPMLDGGIWDTGRVRETADAL</sequence>
<dbReference type="EMBL" id="BJHV01000003">
    <property type="protein sequence ID" value="GDY49220.1"/>
    <property type="molecule type" value="Genomic_DNA"/>
</dbReference>
<proteinExistence type="predicted"/>
<keyword evidence="3" id="KW-1185">Reference proteome</keyword>
<feature type="transmembrane region" description="Helical" evidence="1">
    <location>
        <begin position="20"/>
        <end position="38"/>
    </location>
</feature>
<reference evidence="2 3" key="1">
    <citation type="journal article" date="2020" name="Int. J. Syst. Evol. Microbiol.">
        <title>Reclassification of Streptomyces castelarensis and Streptomyces sporoclivatus as later heterotypic synonyms of Streptomyces antimycoticus.</title>
        <authorList>
            <person name="Komaki H."/>
            <person name="Tamura T."/>
        </authorList>
    </citation>
    <scope>NUCLEOTIDE SEQUENCE [LARGE SCALE GENOMIC DNA]</scope>
    <source>
        <strain evidence="2 3">NBRC 12839</strain>
    </source>
</reference>
<gene>
    <name evidence="2" type="ORF">SANT12839_101020</name>
</gene>
<dbReference type="Proteomes" id="UP000299290">
    <property type="component" value="Unassembled WGS sequence"/>
</dbReference>
<comment type="caution">
    <text evidence="2">The sequence shown here is derived from an EMBL/GenBank/DDBJ whole genome shotgun (WGS) entry which is preliminary data.</text>
</comment>
<dbReference type="RefSeq" id="WP_137970571.1">
    <property type="nucleotide sequence ID" value="NZ_BJHV01000003.1"/>
</dbReference>